<feature type="transmembrane region" description="Helical" evidence="6">
    <location>
        <begin position="189"/>
        <end position="211"/>
    </location>
</feature>
<evidence type="ECO:0008006" key="9">
    <source>
        <dbReference type="Google" id="ProtNLM"/>
    </source>
</evidence>
<evidence type="ECO:0000256" key="1">
    <source>
        <dbReference type="ARBA" id="ARBA00004651"/>
    </source>
</evidence>
<evidence type="ECO:0000256" key="3">
    <source>
        <dbReference type="ARBA" id="ARBA00022692"/>
    </source>
</evidence>
<evidence type="ECO:0000313" key="8">
    <source>
        <dbReference type="Proteomes" id="UP000031563"/>
    </source>
</evidence>
<dbReference type="RefSeq" id="WP_040048245.1">
    <property type="nucleotide sequence ID" value="NZ_JWIR02000053.1"/>
</dbReference>
<comment type="subcellular location">
    <subcellularLocation>
        <location evidence="1">Cell membrane</location>
        <topology evidence="1">Multi-pass membrane protein</topology>
    </subcellularLocation>
</comment>
<dbReference type="EMBL" id="JWIR02000053">
    <property type="protein sequence ID" value="KKB37351.1"/>
    <property type="molecule type" value="Genomic_DNA"/>
</dbReference>
<dbReference type="STRING" id="1221996.QY95_02858"/>
<evidence type="ECO:0000256" key="2">
    <source>
        <dbReference type="ARBA" id="ARBA00022475"/>
    </source>
</evidence>
<dbReference type="GO" id="GO:0005886">
    <property type="term" value="C:plasma membrane"/>
    <property type="evidence" value="ECO:0007669"/>
    <property type="project" value="UniProtKB-SubCell"/>
</dbReference>
<keyword evidence="8" id="KW-1185">Reference proteome</keyword>
<feature type="transmembrane region" description="Helical" evidence="6">
    <location>
        <begin position="231"/>
        <end position="250"/>
    </location>
</feature>
<evidence type="ECO:0000256" key="5">
    <source>
        <dbReference type="ARBA" id="ARBA00023136"/>
    </source>
</evidence>
<accession>A0A0F5HVN5</accession>
<keyword evidence="4 6" id="KW-1133">Transmembrane helix</keyword>
<feature type="transmembrane region" description="Helical" evidence="6">
    <location>
        <begin position="49"/>
        <end position="68"/>
    </location>
</feature>
<feature type="transmembrane region" description="Helical" evidence="6">
    <location>
        <begin position="17"/>
        <end position="37"/>
    </location>
</feature>
<comment type="caution">
    <text evidence="7">The sequence shown here is derived from an EMBL/GenBank/DDBJ whole genome shotgun (WGS) entry which is preliminary data.</text>
</comment>
<feature type="transmembrane region" description="Helical" evidence="6">
    <location>
        <begin position="123"/>
        <end position="144"/>
    </location>
</feature>
<proteinExistence type="predicted"/>
<feature type="transmembrane region" description="Helical" evidence="6">
    <location>
        <begin position="156"/>
        <end position="180"/>
    </location>
</feature>
<dbReference type="Proteomes" id="UP000031563">
    <property type="component" value="Unassembled WGS sequence"/>
</dbReference>
<dbReference type="InterPro" id="IPR019108">
    <property type="entry name" value="Caa3_assmbl_CtaG-rel"/>
</dbReference>
<evidence type="ECO:0000256" key="6">
    <source>
        <dbReference type="SAM" id="Phobius"/>
    </source>
</evidence>
<dbReference type="OrthoDB" id="5024156at2"/>
<evidence type="ECO:0000313" key="7">
    <source>
        <dbReference type="EMBL" id="KKB37351.1"/>
    </source>
</evidence>
<feature type="transmembrane region" description="Helical" evidence="6">
    <location>
        <begin position="80"/>
        <end position="103"/>
    </location>
</feature>
<sequence>MNHGTHHSPADTGMTDLLLSLPFILLIVTYIAAAALSSRRYKSWPVYRTVLWMGGVLSAALAIVGPIAEQAHTDFVAHMAGHLLLGMLSPLLMVLSAPMTLLLRTLPVTIARRVSRVLKSPPLRVLTDPVIMSILNVGGLWVLYTTNLYAAMHENIFLYAFIHLHVFLAGYFFTASIIYIDPAPHRLSFVYRSVVLIIALAGHSILSKYIYAYPPAGVPASQAESGGMLMYYGGDAVDLVLIFVLCLHWYKAARPRELAPAS</sequence>
<organism evidence="7 8">
    <name type="scientific">Bacillus thermotolerans</name>
    <name type="common">Quasibacillus thermotolerans</name>
    <dbReference type="NCBI Taxonomy" id="1221996"/>
    <lineage>
        <taxon>Bacteria</taxon>
        <taxon>Bacillati</taxon>
        <taxon>Bacillota</taxon>
        <taxon>Bacilli</taxon>
        <taxon>Bacillales</taxon>
        <taxon>Bacillaceae</taxon>
        <taxon>Bacillus</taxon>
    </lineage>
</organism>
<name>A0A0F5HVN5_BACTR</name>
<keyword evidence="5 6" id="KW-0472">Membrane</keyword>
<dbReference type="Pfam" id="PF09678">
    <property type="entry name" value="Caa3_CtaG"/>
    <property type="match status" value="1"/>
</dbReference>
<evidence type="ECO:0000256" key="4">
    <source>
        <dbReference type="ARBA" id="ARBA00022989"/>
    </source>
</evidence>
<protein>
    <recommendedName>
        <fullName evidence="9">Cytochrome c oxidase assembly protein</fullName>
    </recommendedName>
</protein>
<keyword evidence="3 6" id="KW-0812">Transmembrane</keyword>
<gene>
    <name evidence="7" type="ORF">QY95_02858</name>
</gene>
<keyword evidence="2" id="KW-1003">Cell membrane</keyword>
<reference evidence="7" key="1">
    <citation type="submission" date="2015-02" db="EMBL/GenBank/DDBJ databases">
        <title>Genome Assembly of Bacillaceae bacterium MTCC 8252.</title>
        <authorList>
            <person name="Verma A."/>
            <person name="Khatri I."/>
            <person name="Mual P."/>
            <person name="Subramanian S."/>
            <person name="Krishnamurthi S."/>
        </authorList>
    </citation>
    <scope>NUCLEOTIDE SEQUENCE [LARGE SCALE GENOMIC DNA]</scope>
    <source>
        <strain evidence="7">MTCC 8252</strain>
    </source>
</reference>
<dbReference type="AlphaFoldDB" id="A0A0F5HVN5"/>